<feature type="compositionally biased region" description="Basic and acidic residues" evidence="1">
    <location>
        <begin position="83"/>
        <end position="103"/>
    </location>
</feature>
<feature type="compositionally biased region" description="Acidic residues" evidence="1">
    <location>
        <begin position="104"/>
        <end position="115"/>
    </location>
</feature>
<feature type="region of interest" description="Disordered" evidence="1">
    <location>
        <begin position="29"/>
        <end position="71"/>
    </location>
</feature>
<reference evidence="2 3" key="1">
    <citation type="submission" date="2017-07" db="EMBL/GenBank/DDBJ databases">
        <title>An improved, manually edited Actinidia chinensis var. chinensis (kiwifruit) genome highlights the challenges associated with draft genomes and gene prediction in plants.</title>
        <authorList>
            <person name="Pilkington S."/>
            <person name="Crowhurst R."/>
            <person name="Hilario E."/>
            <person name="Nardozza S."/>
            <person name="Fraser L."/>
            <person name="Peng Y."/>
            <person name="Gunaseelan K."/>
            <person name="Simpson R."/>
            <person name="Tahir J."/>
            <person name="Deroles S."/>
            <person name="Templeton K."/>
            <person name="Luo Z."/>
            <person name="Davy M."/>
            <person name="Cheng C."/>
            <person name="Mcneilage M."/>
            <person name="Scaglione D."/>
            <person name="Liu Y."/>
            <person name="Zhang Q."/>
            <person name="Datson P."/>
            <person name="De Silva N."/>
            <person name="Gardiner S."/>
            <person name="Bassett H."/>
            <person name="Chagne D."/>
            <person name="Mccallum J."/>
            <person name="Dzierzon H."/>
            <person name="Deng C."/>
            <person name="Wang Y.-Y."/>
            <person name="Barron N."/>
            <person name="Manako K."/>
            <person name="Bowen J."/>
            <person name="Foster T."/>
            <person name="Erridge Z."/>
            <person name="Tiffin H."/>
            <person name="Waite C."/>
            <person name="Davies K."/>
            <person name="Grierson E."/>
            <person name="Laing W."/>
            <person name="Kirk R."/>
            <person name="Chen X."/>
            <person name="Wood M."/>
            <person name="Montefiori M."/>
            <person name="Brummell D."/>
            <person name="Schwinn K."/>
            <person name="Catanach A."/>
            <person name="Fullerton C."/>
            <person name="Li D."/>
            <person name="Meiyalaghan S."/>
            <person name="Nieuwenhuizen N."/>
            <person name="Read N."/>
            <person name="Prakash R."/>
            <person name="Hunter D."/>
            <person name="Zhang H."/>
            <person name="Mckenzie M."/>
            <person name="Knabel M."/>
            <person name="Harris A."/>
            <person name="Allan A."/>
            <person name="Chen A."/>
            <person name="Janssen B."/>
            <person name="Plunkett B."/>
            <person name="Dwamena C."/>
            <person name="Voogd C."/>
            <person name="Leif D."/>
            <person name="Lafferty D."/>
            <person name="Souleyre E."/>
            <person name="Varkonyi-Gasic E."/>
            <person name="Gambi F."/>
            <person name="Hanley J."/>
            <person name="Yao J.-L."/>
            <person name="Cheung J."/>
            <person name="David K."/>
            <person name="Warren B."/>
            <person name="Marsh K."/>
            <person name="Snowden K."/>
            <person name="Lin-Wang K."/>
            <person name="Brian L."/>
            <person name="Martinez-Sanchez M."/>
            <person name="Wang M."/>
            <person name="Ileperuma N."/>
            <person name="Macnee N."/>
            <person name="Campin R."/>
            <person name="Mcatee P."/>
            <person name="Drummond R."/>
            <person name="Espley R."/>
            <person name="Ireland H."/>
            <person name="Wu R."/>
            <person name="Atkinson R."/>
            <person name="Karunairetnam S."/>
            <person name="Bulley S."/>
            <person name="Chunkath S."/>
            <person name="Hanley Z."/>
            <person name="Storey R."/>
            <person name="Thrimawithana A."/>
            <person name="Thomson S."/>
            <person name="David C."/>
            <person name="Testolin R."/>
        </authorList>
    </citation>
    <scope>NUCLEOTIDE SEQUENCE [LARGE SCALE GENOMIC DNA]</scope>
    <source>
        <strain evidence="3">cv. Red5</strain>
        <tissue evidence="2">Young leaf</tissue>
    </source>
</reference>
<dbReference type="STRING" id="1590841.A0A2R6RCR9"/>
<accession>A0A2R6RCR9</accession>
<dbReference type="Pfam" id="PF11595">
    <property type="entry name" value="DUF3245"/>
    <property type="match status" value="1"/>
</dbReference>
<dbReference type="OMA" id="DHRTNAD"/>
<reference evidence="3" key="2">
    <citation type="journal article" date="2018" name="BMC Genomics">
        <title>A manually annotated Actinidia chinensis var. chinensis (kiwifruit) genome highlights the challenges associated with draft genomes and gene prediction in plants.</title>
        <authorList>
            <person name="Pilkington S.M."/>
            <person name="Crowhurst R."/>
            <person name="Hilario E."/>
            <person name="Nardozza S."/>
            <person name="Fraser L."/>
            <person name="Peng Y."/>
            <person name="Gunaseelan K."/>
            <person name="Simpson R."/>
            <person name="Tahir J."/>
            <person name="Deroles S.C."/>
            <person name="Templeton K."/>
            <person name="Luo Z."/>
            <person name="Davy M."/>
            <person name="Cheng C."/>
            <person name="McNeilage M."/>
            <person name="Scaglione D."/>
            <person name="Liu Y."/>
            <person name="Zhang Q."/>
            <person name="Datson P."/>
            <person name="De Silva N."/>
            <person name="Gardiner S.E."/>
            <person name="Bassett H."/>
            <person name="Chagne D."/>
            <person name="McCallum J."/>
            <person name="Dzierzon H."/>
            <person name="Deng C."/>
            <person name="Wang Y.Y."/>
            <person name="Barron L."/>
            <person name="Manako K."/>
            <person name="Bowen J."/>
            <person name="Foster T.M."/>
            <person name="Erridge Z.A."/>
            <person name="Tiffin H."/>
            <person name="Waite C.N."/>
            <person name="Davies K.M."/>
            <person name="Grierson E.P."/>
            <person name="Laing W.A."/>
            <person name="Kirk R."/>
            <person name="Chen X."/>
            <person name="Wood M."/>
            <person name="Montefiori M."/>
            <person name="Brummell D.A."/>
            <person name="Schwinn K.E."/>
            <person name="Catanach A."/>
            <person name="Fullerton C."/>
            <person name="Li D."/>
            <person name="Meiyalaghan S."/>
            <person name="Nieuwenhuizen N."/>
            <person name="Read N."/>
            <person name="Prakash R."/>
            <person name="Hunter D."/>
            <person name="Zhang H."/>
            <person name="McKenzie M."/>
            <person name="Knabel M."/>
            <person name="Harris A."/>
            <person name="Allan A.C."/>
            <person name="Gleave A."/>
            <person name="Chen A."/>
            <person name="Janssen B.J."/>
            <person name="Plunkett B."/>
            <person name="Ampomah-Dwamena C."/>
            <person name="Voogd C."/>
            <person name="Leif D."/>
            <person name="Lafferty D."/>
            <person name="Souleyre E.J.F."/>
            <person name="Varkonyi-Gasic E."/>
            <person name="Gambi F."/>
            <person name="Hanley J."/>
            <person name="Yao J.L."/>
            <person name="Cheung J."/>
            <person name="David K.M."/>
            <person name="Warren B."/>
            <person name="Marsh K."/>
            <person name="Snowden K.C."/>
            <person name="Lin-Wang K."/>
            <person name="Brian L."/>
            <person name="Martinez-Sanchez M."/>
            <person name="Wang M."/>
            <person name="Ileperuma N."/>
            <person name="Macnee N."/>
            <person name="Campin R."/>
            <person name="McAtee P."/>
            <person name="Drummond R.S.M."/>
            <person name="Espley R.V."/>
            <person name="Ireland H.S."/>
            <person name="Wu R."/>
            <person name="Atkinson R.G."/>
            <person name="Karunairetnam S."/>
            <person name="Bulley S."/>
            <person name="Chunkath S."/>
            <person name="Hanley Z."/>
            <person name="Storey R."/>
            <person name="Thrimawithana A.H."/>
            <person name="Thomson S."/>
            <person name="David C."/>
            <person name="Testolin R."/>
            <person name="Huang H."/>
            <person name="Hellens R.P."/>
            <person name="Schaffer R.J."/>
        </authorList>
    </citation>
    <scope>NUCLEOTIDE SEQUENCE [LARGE SCALE GENOMIC DNA]</scope>
    <source>
        <strain evidence="3">cv. Red5</strain>
    </source>
</reference>
<evidence type="ECO:0000313" key="3">
    <source>
        <dbReference type="Proteomes" id="UP000241394"/>
    </source>
</evidence>
<feature type="region of interest" description="Disordered" evidence="1">
    <location>
        <begin position="83"/>
        <end position="141"/>
    </location>
</feature>
<evidence type="ECO:0000256" key="1">
    <source>
        <dbReference type="SAM" id="MobiDB-lite"/>
    </source>
</evidence>
<dbReference type="InterPro" id="IPR021641">
    <property type="entry name" value="DUF3245"/>
</dbReference>
<dbReference type="PANTHER" id="PTHR35741">
    <property type="entry name" value="FACTOR CWC22-LIKE PROTEIN, PUTATIVE (DUF3245)-RELATED"/>
    <property type="match status" value="1"/>
</dbReference>
<dbReference type="Gramene" id="PSS26328">
    <property type="protein sequence ID" value="PSS26328"/>
    <property type="gene ID" value="CEY00_Acc07624"/>
</dbReference>
<dbReference type="PANTHER" id="PTHR35741:SF1">
    <property type="entry name" value="FACTOR CWC22-LIKE PROTEIN, PUTATIVE (DUF3245)-RELATED"/>
    <property type="match status" value="1"/>
</dbReference>
<name>A0A2R6RCR9_ACTCC</name>
<dbReference type="InParanoid" id="A0A2R6RCR9"/>
<gene>
    <name evidence="2" type="ORF">CEY00_Acc07624</name>
</gene>
<comment type="caution">
    <text evidence="2">The sequence shown here is derived from an EMBL/GenBank/DDBJ whole genome shotgun (WGS) entry which is preliminary data.</text>
</comment>
<dbReference type="FunCoup" id="A0A2R6RCR9">
    <property type="interactions" value="2271"/>
</dbReference>
<keyword evidence="3" id="KW-1185">Reference proteome</keyword>
<dbReference type="AlphaFoldDB" id="A0A2R6RCR9"/>
<proteinExistence type="predicted"/>
<sequence length="141" mass="16097">MSIKESAQKTSRPQLVTLDKALKLAEQWVNNKNKSTEEEPTVVELEGRPARLGLGATVPRQSKVGPLNDPVERKLYAKLQVEKRKAAKNKEKSKSSARERYDVKDDEDEDEDEYENESRTNLFSKKRLVPLTSSLQAKKKK</sequence>
<organism evidence="2 3">
    <name type="scientific">Actinidia chinensis var. chinensis</name>
    <name type="common">Chinese soft-hair kiwi</name>
    <dbReference type="NCBI Taxonomy" id="1590841"/>
    <lineage>
        <taxon>Eukaryota</taxon>
        <taxon>Viridiplantae</taxon>
        <taxon>Streptophyta</taxon>
        <taxon>Embryophyta</taxon>
        <taxon>Tracheophyta</taxon>
        <taxon>Spermatophyta</taxon>
        <taxon>Magnoliopsida</taxon>
        <taxon>eudicotyledons</taxon>
        <taxon>Gunneridae</taxon>
        <taxon>Pentapetalae</taxon>
        <taxon>asterids</taxon>
        <taxon>Ericales</taxon>
        <taxon>Actinidiaceae</taxon>
        <taxon>Actinidia</taxon>
    </lineage>
</organism>
<dbReference type="OrthoDB" id="1908779at2759"/>
<protein>
    <submittedName>
        <fullName evidence="2">Uncharacterized protein</fullName>
    </submittedName>
</protein>
<evidence type="ECO:0000313" key="2">
    <source>
        <dbReference type="EMBL" id="PSS26328.1"/>
    </source>
</evidence>
<dbReference type="EMBL" id="NKQK01000007">
    <property type="protein sequence ID" value="PSS26328.1"/>
    <property type="molecule type" value="Genomic_DNA"/>
</dbReference>
<feature type="compositionally biased region" description="Polar residues" evidence="1">
    <location>
        <begin position="131"/>
        <end position="141"/>
    </location>
</feature>
<dbReference type="Proteomes" id="UP000241394">
    <property type="component" value="Chromosome LG7"/>
</dbReference>